<dbReference type="Proteomes" id="UP000642488">
    <property type="component" value="Unassembled WGS sequence"/>
</dbReference>
<dbReference type="AlphaFoldDB" id="A0A934IG56"/>
<reference evidence="1" key="1">
    <citation type="submission" date="2020-12" db="EMBL/GenBank/DDBJ databases">
        <title>Bacterial taxonomy.</title>
        <authorList>
            <person name="Pan X."/>
        </authorList>
    </citation>
    <scope>NUCLEOTIDE SEQUENCE</scope>
    <source>
        <strain evidence="1">KCTC 52957</strain>
    </source>
</reference>
<proteinExistence type="predicted"/>
<name>A0A934IG56_9RHOB</name>
<evidence type="ECO:0000313" key="1">
    <source>
        <dbReference type="EMBL" id="MBJ3762283.1"/>
    </source>
</evidence>
<protein>
    <recommendedName>
        <fullName evidence="3">Rho termination factor, N-terminal domain</fullName>
    </recommendedName>
</protein>
<evidence type="ECO:0000313" key="2">
    <source>
        <dbReference type="Proteomes" id="UP000642488"/>
    </source>
</evidence>
<dbReference type="RefSeq" id="WP_198915452.1">
    <property type="nucleotide sequence ID" value="NZ_JAEKPD010000005.1"/>
</dbReference>
<organism evidence="1 2">
    <name type="scientific">Palleronia pontilimi</name>
    <dbReference type="NCBI Taxonomy" id="1964209"/>
    <lineage>
        <taxon>Bacteria</taxon>
        <taxon>Pseudomonadati</taxon>
        <taxon>Pseudomonadota</taxon>
        <taxon>Alphaproteobacteria</taxon>
        <taxon>Rhodobacterales</taxon>
        <taxon>Roseobacteraceae</taxon>
        <taxon>Palleronia</taxon>
    </lineage>
</organism>
<evidence type="ECO:0008006" key="3">
    <source>
        <dbReference type="Google" id="ProtNLM"/>
    </source>
</evidence>
<sequence length="86" mass="9470">MPVELSDLTKDALRDLASVRQVGGHNDMTKDELIAAMDDPAEDDIAEWLGMTRQEVYAAAKDAGIDNPMDKDKRTLILELAGRDPD</sequence>
<dbReference type="EMBL" id="JAEKPD010000005">
    <property type="protein sequence ID" value="MBJ3762283.1"/>
    <property type="molecule type" value="Genomic_DNA"/>
</dbReference>
<gene>
    <name evidence="1" type="ORF">ILP92_05950</name>
</gene>
<keyword evidence="2" id="KW-1185">Reference proteome</keyword>
<comment type="caution">
    <text evidence="1">The sequence shown here is derived from an EMBL/GenBank/DDBJ whole genome shotgun (WGS) entry which is preliminary data.</text>
</comment>
<accession>A0A934IG56</accession>